<dbReference type="AlphaFoldDB" id="A0A8H7EQV8"/>
<evidence type="ECO:0000313" key="2">
    <source>
        <dbReference type="EMBL" id="KAF7728667.1"/>
    </source>
</evidence>
<accession>A0A8H7EQV8</accession>
<dbReference type="Proteomes" id="UP000605846">
    <property type="component" value="Unassembled WGS sequence"/>
</dbReference>
<feature type="chain" id="PRO_5033994634" evidence="1">
    <location>
        <begin position="22"/>
        <end position="381"/>
    </location>
</feature>
<protein>
    <submittedName>
        <fullName evidence="2">Uncharacterized protein</fullName>
    </submittedName>
</protein>
<dbReference type="InterPro" id="IPR002591">
    <property type="entry name" value="Phosphodiest/P_Trfase"/>
</dbReference>
<gene>
    <name evidence="2" type="ORF">EC973_005704</name>
</gene>
<reference evidence="2" key="1">
    <citation type="submission" date="2020-01" db="EMBL/GenBank/DDBJ databases">
        <title>Genome Sequencing of Three Apophysomyces-Like Fungal Strains Confirms a Novel Fungal Genus in the Mucoromycota with divergent Burkholderia-like Endosymbiotic Bacteria.</title>
        <authorList>
            <person name="Stajich J.E."/>
            <person name="Macias A.M."/>
            <person name="Carter-House D."/>
            <person name="Lovett B."/>
            <person name="Kasson L.R."/>
            <person name="Berry K."/>
            <person name="Grigoriev I."/>
            <person name="Chang Y."/>
            <person name="Spatafora J."/>
            <person name="Kasson M.T."/>
        </authorList>
    </citation>
    <scope>NUCLEOTIDE SEQUENCE</scope>
    <source>
        <strain evidence="2">NRRL A-21654</strain>
    </source>
</reference>
<organism evidence="2 3">
    <name type="scientific">Apophysomyces ossiformis</name>
    <dbReference type="NCBI Taxonomy" id="679940"/>
    <lineage>
        <taxon>Eukaryota</taxon>
        <taxon>Fungi</taxon>
        <taxon>Fungi incertae sedis</taxon>
        <taxon>Mucoromycota</taxon>
        <taxon>Mucoromycotina</taxon>
        <taxon>Mucoromycetes</taxon>
        <taxon>Mucorales</taxon>
        <taxon>Mucorineae</taxon>
        <taxon>Mucoraceae</taxon>
        <taxon>Apophysomyces</taxon>
    </lineage>
</organism>
<dbReference type="CDD" id="cd16018">
    <property type="entry name" value="Enpp"/>
    <property type="match status" value="1"/>
</dbReference>
<feature type="signal peptide" evidence="1">
    <location>
        <begin position="1"/>
        <end position="21"/>
    </location>
</feature>
<dbReference type="Gene3D" id="3.40.720.10">
    <property type="entry name" value="Alkaline Phosphatase, subunit A"/>
    <property type="match status" value="1"/>
</dbReference>
<dbReference type="OrthoDB" id="415411at2759"/>
<evidence type="ECO:0000256" key="1">
    <source>
        <dbReference type="SAM" id="SignalP"/>
    </source>
</evidence>
<dbReference type="Pfam" id="PF01663">
    <property type="entry name" value="Phosphodiest"/>
    <property type="match status" value="1"/>
</dbReference>
<sequence>MDDSLFSGLLSLFCCIVQKMAHVSYPITFPNHWTLVTGLYPENHGIIANYFWDSDLNETFNYKSPAQSWDAKWWGGEPIWNTAERQNKLAGVVMWPGCSTSFNGLHPSYVVPYNDDMTPEEKMDQALNWLDLPFESRPQFIGLYIPQIDQAGHRYGPYANETLTQLARADASIGRLLSGLKARNLDSFVHVMVVSDHGMSATDKSRLIFYDDVLTDEELSLMWRIESSPLLAIRPPPHLQEGKAVETLYQAFKRLQNQLAKPHFQVYKREHIPARYQFSNNSRIAPLLVVPDPGWNLVTHAEFDPDHQDVYHPRGTHGYDNLSPQSRAIFVAQGPTFKKRGILKPFWNVEVYQVMTHILQLEPAPNNGTMEGHLTLEYELE</sequence>
<dbReference type="GO" id="GO:0017111">
    <property type="term" value="F:ribonucleoside triphosphate phosphatase activity"/>
    <property type="evidence" value="ECO:0007669"/>
    <property type="project" value="TreeGrafter"/>
</dbReference>
<name>A0A8H7EQV8_9FUNG</name>
<proteinExistence type="predicted"/>
<dbReference type="GO" id="GO:0047429">
    <property type="term" value="F:nucleoside triphosphate diphosphatase activity"/>
    <property type="evidence" value="ECO:0007669"/>
    <property type="project" value="TreeGrafter"/>
</dbReference>
<keyword evidence="3" id="KW-1185">Reference proteome</keyword>
<evidence type="ECO:0000313" key="3">
    <source>
        <dbReference type="Proteomes" id="UP000605846"/>
    </source>
</evidence>
<dbReference type="SUPFAM" id="SSF53649">
    <property type="entry name" value="Alkaline phosphatase-like"/>
    <property type="match status" value="1"/>
</dbReference>
<dbReference type="Gene3D" id="3.30.1360.180">
    <property type="match status" value="1"/>
</dbReference>
<dbReference type="PANTHER" id="PTHR10151:SF120">
    <property type="entry name" value="BIS(5'-ADENOSYL)-TRIPHOSPHATASE"/>
    <property type="match status" value="1"/>
</dbReference>
<dbReference type="GO" id="GO:0009141">
    <property type="term" value="P:nucleoside triphosphate metabolic process"/>
    <property type="evidence" value="ECO:0007669"/>
    <property type="project" value="TreeGrafter"/>
</dbReference>
<dbReference type="PANTHER" id="PTHR10151">
    <property type="entry name" value="ECTONUCLEOTIDE PYROPHOSPHATASE/PHOSPHODIESTERASE"/>
    <property type="match status" value="1"/>
</dbReference>
<keyword evidence="1" id="KW-0732">Signal</keyword>
<dbReference type="InterPro" id="IPR017850">
    <property type="entry name" value="Alkaline_phosphatase_core_sf"/>
</dbReference>
<comment type="caution">
    <text evidence="2">The sequence shown here is derived from an EMBL/GenBank/DDBJ whole genome shotgun (WGS) entry which is preliminary data.</text>
</comment>
<dbReference type="EMBL" id="JABAYA010000033">
    <property type="protein sequence ID" value="KAF7728667.1"/>
    <property type="molecule type" value="Genomic_DNA"/>
</dbReference>